<feature type="region of interest" description="Disordered" evidence="4">
    <location>
        <begin position="47"/>
        <end position="85"/>
    </location>
</feature>
<evidence type="ECO:0000256" key="2">
    <source>
        <dbReference type="ARBA" id="ARBA00022759"/>
    </source>
</evidence>
<dbReference type="SUPFAM" id="SSF88723">
    <property type="entry name" value="PIN domain-like"/>
    <property type="match status" value="1"/>
</dbReference>
<keyword evidence="3" id="KW-0460">Magnesium</keyword>
<dbReference type="InterPro" id="IPR029060">
    <property type="entry name" value="PIN-like_dom_sf"/>
</dbReference>
<evidence type="ECO:0000256" key="1">
    <source>
        <dbReference type="ARBA" id="ARBA00022723"/>
    </source>
</evidence>
<evidence type="ECO:0000256" key="3">
    <source>
        <dbReference type="ARBA" id="ARBA00022842"/>
    </source>
</evidence>
<dbReference type="GO" id="GO:0017108">
    <property type="term" value="F:5'-flap endonuclease activity"/>
    <property type="evidence" value="ECO:0007669"/>
    <property type="project" value="TreeGrafter"/>
</dbReference>
<dbReference type="InterPro" id="IPR006084">
    <property type="entry name" value="XPG/Rad2"/>
</dbReference>
<dbReference type="Pfam" id="PF00867">
    <property type="entry name" value="XPG_I"/>
    <property type="match status" value="1"/>
</dbReference>
<dbReference type="Gene3D" id="1.10.150.20">
    <property type="entry name" value="5' to 3' exonuclease, C-terminal subdomain"/>
    <property type="match status" value="1"/>
</dbReference>
<protein>
    <recommendedName>
        <fullName evidence="5">XPG-I domain-containing protein</fullName>
    </recommendedName>
</protein>
<sequence length="275" mass="30380">MSSPSRSTLAIFLSLSSYNLFTPSCRPTVRLYWIFLHYGVNKNPPPLMQNPIANSPAKPKTFGDSQSSSRLLQEHRTQRQAANVDPMEGAPRKVLVGGELKNTVNYERYCLKRAANPVVHDARFGEDCPPAPFAPSPLTQFGPPASPKQGCAHAKFGLVPAVVRVEDFDCLNRGRRSCSGIAVTPCEAEAQCVALCKSDKVFVVASKDMDTLTFGAPRFLRHLMDSSSKKISVMEFEVSKVLEELRLTMDQFIDLCILSGCDYYDSIKGRAIREA</sequence>
<organism evidence="6 7">
    <name type="scientific">Zingiber officinale</name>
    <name type="common">Ginger</name>
    <name type="synonym">Amomum zingiber</name>
    <dbReference type="NCBI Taxonomy" id="94328"/>
    <lineage>
        <taxon>Eukaryota</taxon>
        <taxon>Viridiplantae</taxon>
        <taxon>Streptophyta</taxon>
        <taxon>Embryophyta</taxon>
        <taxon>Tracheophyta</taxon>
        <taxon>Spermatophyta</taxon>
        <taxon>Magnoliopsida</taxon>
        <taxon>Liliopsida</taxon>
        <taxon>Zingiberales</taxon>
        <taxon>Zingiberaceae</taxon>
        <taxon>Zingiber</taxon>
    </lineage>
</organism>
<dbReference type="PANTHER" id="PTHR11081:SF9">
    <property type="entry name" value="FLAP ENDONUCLEASE 1"/>
    <property type="match status" value="1"/>
</dbReference>
<dbReference type="PRINTS" id="PR00853">
    <property type="entry name" value="XPGRADSUPER"/>
</dbReference>
<keyword evidence="7" id="KW-1185">Reference proteome</keyword>
<keyword evidence="2" id="KW-0378">Hydrolase</keyword>
<dbReference type="SMART" id="SM00484">
    <property type="entry name" value="XPGI"/>
    <property type="match status" value="1"/>
</dbReference>
<dbReference type="Proteomes" id="UP000734854">
    <property type="component" value="Unassembled WGS sequence"/>
</dbReference>
<evidence type="ECO:0000256" key="4">
    <source>
        <dbReference type="SAM" id="MobiDB-lite"/>
    </source>
</evidence>
<accession>A0A8J5FFB6</accession>
<keyword evidence="1" id="KW-0479">Metal-binding</keyword>
<feature type="domain" description="XPG-I" evidence="5">
    <location>
        <begin position="177"/>
        <end position="247"/>
    </location>
</feature>
<name>A0A8J5FFB6_ZINOF</name>
<dbReference type="GO" id="GO:0046872">
    <property type="term" value="F:metal ion binding"/>
    <property type="evidence" value="ECO:0007669"/>
    <property type="project" value="UniProtKB-KW"/>
</dbReference>
<gene>
    <name evidence="6" type="ORF">ZIOFF_053993</name>
</gene>
<dbReference type="Gene3D" id="3.40.50.1010">
    <property type="entry name" value="5'-nuclease"/>
    <property type="match status" value="1"/>
</dbReference>
<reference evidence="6 7" key="1">
    <citation type="submission" date="2020-08" db="EMBL/GenBank/DDBJ databases">
        <title>Plant Genome Project.</title>
        <authorList>
            <person name="Zhang R.-G."/>
        </authorList>
    </citation>
    <scope>NUCLEOTIDE SEQUENCE [LARGE SCALE GENOMIC DNA]</scope>
    <source>
        <tissue evidence="6">Rhizome</tissue>
    </source>
</reference>
<dbReference type="GO" id="GO:0008409">
    <property type="term" value="F:5'-3' exonuclease activity"/>
    <property type="evidence" value="ECO:0007669"/>
    <property type="project" value="TreeGrafter"/>
</dbReference>
<evidence type="ECO:0000259" key="5">
    <source>
        <dbReference type="SMART" id="SM00484"/>
    </source>
</evidence>
<dbReference type="AlphaFoldDB" id="A0A8J5FFB6"/>
<evidence type="ECO:0000313" key="7">
    <source>
        <dbReference type="Proteomes" id="UP000734854"/>
    </source>
</evidence>
<keyword evidence="2" id="KW-0255">Endonuclease</keyword>
<keyword evidence="2" id="KW-0540">Nuclease</keyword>
<dbReference type="InterPro" id="IPR006086">
    <property type="entry name" value="XPG-I_dom"/>
</dbReference>
<dbReference type="PANTHER" id="PTHR11081">
    <property type="entry name" value="FLAP ENDONUCLEASE FAMILY MEMBER"/>
    <property type="match status" value="1"/>
</dbReference>
<comment type="caution">
    <text evidence="6">The sequence shown here is derived from an EMBL/GenBank/DDBJ whole genome shotgun (WGS) entry which is preliminary data.</text>
</comment>
<proteinExistence type="predicted"/>
<evidence type="ECO:0000313" key="6">
    <source>
        <dbReference type="EMBL" id="KAG6485455.1"/>
    </source>
</evidence>
<dbReference type="EMBL" id="JACMSC010000015">
    <property type="protein sequence ID" value="KAG6485455.1"/>
    <property type="molecule type" value="Genomic_DNA"/>
</dbReference>